<gene>
    <name evidence="1" type="ordered locus">HEAR1029</name>
</gene>
<keyword evidence="2" id="KW-1185">Reference proteome</keyword>
<dbReference type="eggNOG" id="ENOG5031CP3">
    <property type="taxonomic scope" value="Bacteria"/>
</dbReference>
<dbReference type="KEGG" id="har:HEAR1029"/>
<dbReference type="EMBL" id="CU207211">
    <property type="protein sequence ID" value="CAL61209.1"/>
    <property type="molecule type" value="Genomic_DNA"/>
</dbReference>
<proteinExistence type="predicted"/>
<evidence type="ECO:0000313" key="1">
    <source>
        <dbReference type="EMBL" id="CAL61209.1"/>
    </source>
</evidence>
<accession>A4G3X2</accession>
<name>A4G3X2_HERAR</name>
<sequence>MQIARQDGLHYLYGICLSDCSIIRFAISHGESMKSHYETYKGWSVSVQVSAHLSRVDIDRKAADYIPRVVITEYKGNAFKDREIADGHSYPTPEKCIEHGIITARAYIDRGVSLM</sequence>
<dbReference type="HOGENOM" id="CLU_2105608_0_0_4"/>
<dbReference type="AlphaFoldDB" id="A4G3X2"/>
<protein>
    <submittedName>
        <fullName evidence="1">Uncharacterized protein</fullName>
    </submittedName>
</protein>
<dbReference type="STRING" id="204773.HEAR1029"/>
<dbReference type="Proteomes" id="UP000006697">
    <property type="component" value="Chromosome"/>
</dbReference>
<evidence type="ECO:0000313" key="2">
    <source>
        <dbReference type="Proteomes" id="UP000006697"/>
    </source>
</evidence>
<reference evidence="1 2" key="1">
    <citation type="journal article" date="2007" name="PLoS Genet.">
        <title>A tale of two oxidation states: bacterial colonization of arsenic-rich environments.</title>
        <authorList>
            <person name="Muller D."/>
            <person name="Medigue C."/>
            <person name="Koechler S."/>
            <person name="Barbe V."/>
            <person name="Barakat M."/>
            <person name="Talla E."/>
            <person name="Bonnefoy V."/>
            <person name="Krin E."/>
            <person name="Arsene-Ploetze F."/>
            <person name="Carapito C."/>
            <person name="Chandler M."/>
            <person name="Cournoyer B."/>
            <person name="Cruveiller S."/>
            <person name="Dossat C."/>
            <person name="Duval S."/>
            <person name="Heymann M."/>
            <person name="Leize E."/>
            <person name="Lieutaud A."/>
            <person name="Lievremont D."/>
            <person name="Makita Y."/>
            <person name="Mangenot S."/>
            <person name="Nitschke W."/>
            <person name="Ortet P."/>
            <person name="Perdrial N."/>
            <person name="Schoepp B."/>
            <person name="Siguier N."/>
            <person name="Simeonova D.D."/>
            <person name="Rouy Z."/>
            <person name="Segurens B."/>
            <person name="Turlin E."/>
            <person name="Vallenet D."/>
            <person name="Van Dorsselaer A."/>
            <person name="Weiss S."/>
            <person name="Weissenbach J."/>
            <person name="Lett M.C."/>
            <person name="Danchin A."/>
            <person name="Bertin P.N."/>
        </authorList>
    </citation>
    <scope>NUCLEOTIDE SEQUENCE [LARGE SCALE GENOMIC DNA]</scope>
    <source>
        <strain evidence="2">ULPAs1</strain>
    </source>
</reference>
<organism evidence="1 2">
    <name type="scientific">Herminiimonas arsenicoxydans</name>
    <dbReference type="NCBI Taxonomy" id="204773"/>
    <lineage>
        <taxon>Bacteria</taxon>
        <taxon>Pseudomonadati</taxon>
        <taxon>Pseudomonadota</taxon>
        <taxon>Betaproteobacteria</taxon>
        <taxon>Burkholderiales</taxon>
        <taxon>Oxalobacteraceae</taxon>
        <taxon>Herminiimonas</taxon>
    </lineage>
</organism>